<organism evidence="2">
    <name type="scientific">Albugo laibachii Nc14</name>
    <dbReference type="NCBI Taxonomy" id="890382"/>
    <lineage>
        <taxon>Eukaryota</taxon>
        <taxon>Sar</taxon>
        <taxon>Stramenopiles</taxon>
        <taxon>Oomycota</taxon>
        <taxon>Peronosporomycetes</taxon>
        <taxon>Albuginales</taxon>
        <taxon>Albuginaceae</taxon>
        <taxon>Albugo</taxon>
    </lineage>
</organism>
<dbReference type="Pfam" id="PF07727">
    <property type="entry name" value="RVT_2"/>
    <property type="match status" value="1"/>
</dbReference>
<feature type="domain" description="Reverse transcriptase Ty1/copia-type" evidence="1">
    <location>
        <begin position="64"/>
        <end position="175"/>
    </location>
</feature>
<reference evidence="2" key="2">
    <citation type="submission" date="2011-02" db="EMBL/GenBank/DDBJ databases">
        <authorList>
            <person name="MacLean D."/>
        </authorList>
    </citation>
    <scope>NUCLEOTIDE SEQUENCE</scope>
</reference>
<evidence type="ECO:0000313" key="2">
    <source>
        <dbReference type="EMBL" id="CCA26269.1"/>
    </source>
</evidence>
<evidence type="ECO:0000259" key="1">
    <source>
        <dbReference type="Pfam" id="PF07727"/>
    </source>
</evidence>
<name>F0WXS2_9STRA</name>
<proteinExistence type="predicted"/>
<protein>
    <submittedName>
        <fullName evidence="2">Uncharacterized protein AlNc14C362G11008</fullName>
    </submittedName>
</protein>
<dbReference type="HOGENOM" id="CLU_001650_10_2_1"/>
<reference evidence="2" key="1">
    <citation type="journal article" date="2011" name="PLoS Biol.">
        <title>Gene gain and loss during evolution of obligate parasitism in the white rust pathogen of Arabidopsis thaliana.</title>
        <authorList>
            <person name="Kemen E."/>
            <person name="Gardiner A."/>
            <person name="Schultz-Larsen T."/>
            <person name="Kemen A.C."/>
            <person name="Balmuth A.L."/>
            <person name="Robert-Seilaniantz A."/>
            <person name="Bailey K."/>
            <person name="Holub E."/>
            <person name="Studholme D.J."/>
            <person name="Maclean D."/>
            <person name="Jones J.D."/>
        </authorList>
    </citation>
    <scope>NUCLEOTIDE SEQUENCE</scope>
</reference>
<dbReference type="EMBL" id="FR824407">
    <property type="protein sequence ID" value="CCA26269.1"/>
    <property type="molecule type" value="Genomic_DNA"/>
</dbReference>
<dbReference type="AlphaFoldDB" id="F0WXS2"/>
<gene>
    <name evidence="2" type="primary">AlNc14C362G11008</name>
    <name evidence="2" type="ORF">ALNC14_124130</name>
</gene>
<accession>F0WXS2</accession>
<dbReference type="InterPro" id="IPR013103">
    <property type="entry name" value="RVT_2"/>
</dbReference>
<sequence>MSIGNAFVIFTFSRMRRALARHVDVPSAYPKAFTKPVYEIHLRIPDRITVTVDTVDRLGFKDPDELLLLLGRSLYGLEQAGRLRHHFLCETLLKIDFVQCIHDPCAFYKADEDGMTIVGVYVDDLLITGTTVERIVQFFTDMKVLELKDLGIVEKFLGMKIARTNEGGYCIDQEQKIEGCSRNMVWLKQTRYEYRYLKCK</sequence>